<comment type="caution">
    <text evidence="2">The sequence shown here is derived from an EMBL/GenBank/DDBJ whole genome shotgun (WGS) entry which is preliminary data.</text>
</comment>
<feature type="domain" description="AraC effector-binding" evidence="1">
    <location>
        <begin position="2"/>
        <end position="155"/>
    </location>
</feature>
<organism evidence="2 3">
    <name type="scientific">Marinifilum breve</name>
    <dbReference type="NCBI Taxonomy" id="2184082"/>
    <lineage>
        <taxon>Bacteria</taxon>
        <taxon>Pseudomonadati</taxon>
        <taxon>Bacteroidota</taxon>
        <taxon>Bacteroidia</taxon>
        <taxon>Marinilabiliales</taxon>
        <taxon>Marinifilaceae</taxon>
    </lineage>
</organism>
<sequence length="155" mass="17971">MEIMKKVTAPAMTVLSKVVRTTLEDLMKNIEDFPKEIVQEAVNAGLHPSGPQYWIYKWETCVTLEEFELKICLPVATFGNTFSSDKFKLEKLEEYQHVKKTHLGSWESLKDSYEALTEEMKAKNIVPGQTCRELYINCDFDKPENNITEIQFQIN</sequence>
<evidence type="ECO:0000313" key="2">
    <source>
        <dbReference type="EMBL" id="PXY02035.1"/>
    </source>
</evidence>
<name>A0A2V3ZZI2_9BACT</name>
<dbReference type="SUPFAM" id="SSF55136">
    <property type="entry name" value="Probable bacterial effector-binding domain"/>
    <property type="match status" value="1"/>
</dbReference>
<accession>A0A2V3ZZI2</accession>
<proteinExistence type="predicted"/>
<protein>
    <recommendedName>
        <fullName evidence="1">AraC effector-binding domain-containing protein</fullName>
    </recommendedName>
</protein>
<evidence type="ECO:0000259" key="1">
    <source>
        <dbReference type="SMART" id="SM00871"/>
    </source>
</evidence>
<dbReference type="EMBL" id="QFLI01000002">
    <property type="protein sequence ID" value="PXY02035.1"/>
    <property type="molecule type" value="Genomic_DNA"/>
</dbReference>
<dbReference type="Gene3D" id="3.20.80.10">
    <property type="entry name" value="Regulatory factor, effector binding domain"/>
    <property type="match status" value="1"/>
</dbReference>
<dbReference type="SMART" id="SM00871">
    <property type="entry name" value="AraC_E_bind"/>
    <property type="match status" value="1"/>
</dbReference>
<dbReference type="Proteomes" id="UP000248079">
    <property type="component" value="Unassembled WGS sequence"/>
</dbReference>
<dbReference type="AlphaFoldDB" id="A0A2V3ZZI2"/>
<dbReference type="InterPro" id="IPR011256">
    <property type="entry name" value="Reg_factor_effector_dom_sf"/>
</dbReference>
<evidence type="ECO:0000313" key="3">
    <source>
        <dbReference type="Proteomes" id="UP000248079"/>
    </source>
</evidence>
<dbReference type="InterPro" id="IPR010499">
    <property type="entry name" value="AraC_E-bd"/>
</dbReference>
<reference evidence="2 3" key="1">
    <citation type="submission" date="2018-05" db="EMBL/GenBank/DDBJ databases">
        <title>Marinifilum breve JC075T sp. nov., a marine bacterium isolated from Yongle Blue Hole in the South China Sea.</title>
        <authorList>
            <person name="Fu T."/>
        </authorList>
    </citation>
    <scope>NUCLEOTIDE SEQUENCE [LARGE SCALE GENOMIC DNA]</scope>
    <source>
        <strain evidence="2 3">JC075</strain>
    </source>
</reference>
<gene>
    <name evidence="2" type="ORF">DF185_05155</name>
</gene>
<keyword evidence="3" id="KW-1185">Reference proteome</keyword>